<keyword evidence="3" id="KW-0804">Transcription</keyword>
<sequence length="234" mass="26390">MNFEYLCDKYQLSTIEQNILKYLYSNIDNLKKLGIRKVAKDNFTSTTIIYKLCKKLGFEGYSDMIYNISYSNKSEDSDSSIDIFTNASNEISKNLKPLSTILNKSRNKLIMLLGVGYSQMIANYMSERFVINGFKCIANTHLQLLNKSNKDDVLLIVISNSGESSSILEVAETAKNNGIEIISFVGNNSSSLAKISDLSIVLKGYEKFPDLKHVPNTFFSEVLLLFECFISNIN</sequence>
<dbReference type="Pfam" id="PF01380">
    <property type="entry name" value="SIS"/>
    <property type="match status" value="1"/>
</dbReference>
<evidence type="ECO:0000256" key="3">
    <source>
        <dbReference type="ARBA" id="ARBA00023163"/>
    </source>
</evidence>
<dbReference type="SUPFAM" id="SSF46689">
    <property type="entry name" value="Homeodomain-like"/>
    <property type="match status" value="1"/>
</dbReference>
<dbReference type="PANTHER" id="PTHR30514">
    <property type="entry name" value="GLUCOKINASE"/>
    <property type="match status" value="1"/>
</dbReference>
<dbReference type="Gene3D" id="1.10.10.10">
    <property type="entry name" value="Winged helix-like DNA-binding domain superfamily/Winged helix DNA-binding domain"/>
    <property type="match status" value="1"/>
</dbReference>
<dbReference type="InterPro" id="IPR046348">
    <property type="entry name" value="SIS_dom_sf"/>
</dbReference>
<dbReference type="Proteomes" id="UP000049127">
    <property type="component" value="Unassembled WGS sequence"/>
</dbReference>
<feature type="domain" description="HTH rpiR-type" evidence="4">
    <location>
        <begin position="1"/>
        <end position="75"/>
    </location>
</feature>
<dbReference type="RefSeq" id="WP_055333239.1">
    <property type="nucleotide sequence ID" value="NZ_CDNF01000004.1"/>
</dbReference>
<dbReference type="SUPFAM" id="SSF53697">
    <property type="entry name" value="SIS domain"/>
    <property type="match status" value="1"/>
</dbReference>
<gene>
    <name evidence="6" type="primary">murR_3</name>
    <name evidence="6" type="ORF">R28058_33111</name>
</gene>
<dbReference type="CDD" id="cd05013">
    <property type="entry name" value="SIS_RpiR"/>
    <property type="match status" value="1"/>
</dbReference>
<reference evidence="6 7" key="1">
    <citation type="submission" date="2015-01" db="EMBL/GenBank/DDBJ databases">
        <authorList>
            <person name="Aslett A.Martin."/>
            <person name="De Silva Nishadi"/>
        </authorList>
    </citation>
    <scope>NUCLEOTIDE SEQUENCE [LARGE SCALE GENOMIC DNA]</scope>
    <source>
        <strain evidence="6 7">R28058</strain>
    </source>
</reference>
<proteinExistence type="predicted"/>
<dbReference type="Pfam" id="PF01418">
    <property type="entry name" value="HTH_6"/>
    <property type="match status" value="1"/>
</dbReference>
<dbReference type="EMBL" id="CEKZ01000028">
    <property type="protein sequence ID" value="CEP41935.1"/>
    <property type="molecule type" value="Genomic_DNA"/>
</dbReference>
<dbReference type="InterPro" id="IPR035472">
    <property type="entry name" value="RpiR-like_SIS"/>
</dbReference>
<dbReference type="InterPro" id="IPR036388">
    <property type="entry name" value="WH-like_DNA-bd_sf"/>
</dbReference>
<dbReference type="GO" id="GO:1901135">
    <property type="term" value="P:carbohydrate derivative metabolic process"/>
    <property type="evidence" value="ECO:0007669"/>
    <property type="project" value="InterPro"/>
</dbReference>
<evidence type="ECO:0000259" key="4">
    <source>
        <dbReference type="PROSITE" id="PS51071"/>
    </source>
</evidence>
<dbReference type="InterPro" id="IPR047640">
    <property type="entry name" value="RpiR-like"/>
</dbReference>
<dbReference type="AlphaFoldDB" id="A0A0C7IFU1"/>
<dbReference type="Gene3D" id="3.40.50.10490">
    <property type="entry name" value="Glucose-6-phosphate isomerase like protein, domain 1"/>
    <property type="match status" value="1"/>
</dbReference>
<evidence type="ECO:0000256" key="1">
    <source>
        <dbReference type="ARBA" id="ARBA00023015"/>
    </source>
</evidence>
<evidence type="ECO:0000259" key="5">
    <source>
        <dbReference type="PROSITE" id="PS51464"/>
    </source>
</evidence>
<protein>
    <submittedName>
        <fullName evidence="6">SIS domain-containing protein</fullName>
    </submittedName>
</protein>
<evidence type="ECO:0000256" key="2">
    <source>
        <dbReference type="ARBA" id="ARBA00023125"/>
    </source>
</evidence>
<dbReference type="InterPro" id="IPR001347">
    <property type="entry name" value="SIS_dom"/>
</dbReference>
<evidence type="ECO:0000313" key="6">
    <source>
        <dbReference type="EMBL" id="CEP41935.1"/>
    </source>
</evidence>
<dbReference type="PROSITE" id="PS51071">
    <property type="entry name" value="HTH_RPIR"/>
    <property type="match status" value="1"/>
</dbReference>
<dbReference type="InterPro" id="IPR009057">
    <property type="entry name" value="Homeodomain-like_sf"/>
</dbReference>
<dbReference type="GO" id="GO:0097367">
    <property type="term" value="F:carbohydrate derivative binding"/>
    <property type="evidence" value="ECO:0007669"/>
    <property type="project" value="InterPro"/>
</dbReference>
<name>A0A0C7IFU1_PARSO</name>
<dbReference type="InterPro" id="IPR000281">
    <property type="entry name" value="HTH_RpiR"/>
</dbReference>
<dbReference type="PROSITE" id="PS51464">
    <property type="entry name" value="SIS"/>
    <property type="match status" value="1"/>
</dbReference>
<keyword evidence="1" id="KW-0805">Transcription regulation</keyword>
<dbReference type="PANTHER" id="PTHR30514:SF21">
    <property type="entry name" value="RPIR-FAMILY TRANSCRIPTIONAL REGULATOR"/>
    <property type="match status" value="1"/>
</dbReference>
<dbReference type="GO" id="GO:0003677">
    <property type="term" value="F:DNA binding"/>
    <property type="evidence" value="ECO:0007669"/>
    <property type="project" value="UniProtKB-KW"/>
</dbReference>
<accession>A0A0C7IFU1</accession>
<evidence type="ECO:0000313" key="7">
    <source>
        <dbReference type="Proteomes" id="UP000049127"/>
    </source>
</evidence>
<keyword evidence="2" id="KW-0238">DNA-binding</keyword>
<organism evidence="6 7">
    <name type="scientific">Paraclostridium sordellii</name>
    <name type="common">Clostridium sordellii</name>
    <dbReference type="NCBI Taxonomy" id="1505"/>
    <lineage>
        <taxon>Bacteria</taxon>
        <taxon>Bacillati</taxon>
        <taxon>Bacillota</taxon>
        <taxon>Clostridia</taxon>
        <taxon>Peptostreptococcales</taxon>
        <taxon>Peptostreptococcaceae</taxon>
        <taxon>Paraclostridium</taxon>
    </lineage>
</organism>
<dbReference type="OrthoDB" id="6590756at2"/>
<dbReference type="GO" id="GO:0003700">
    <property type="term" value="F:DNA-binding transcription factor activity"/>
    <property type="evidence" value="ECO:0007669"/>
    <property type="project" value="InterPro"/>
</dbReference>
<feature type="domain" description="SIS" evidence="5">
    <location>
        <begin position="98"/>
        <end position="234"/>
    </location>
</feature>